<keyword evidence="4" id="KW-0689">Ribosomal protein</keyword>
<gene>
    <name evidence="7" type="ORF">CARUB_v10005874mg</name>
</gene>
<dbReference type="KEGG" id="crb:17878715"/>
<evidence type="ECO:0000256" key="2">
    <source>
        <dbReference type="ARBA" id="ARBA00005436"/>
    </source>
</evidence>
<dbReference type="GO" id="GO:0022625">
    <property type="term" value="C:cytosolic large ribosomal subunit"/>
    <property type="evidence" value="ECO:0007669"/>
    <property type="project" value="InterPro"/>
</dbReference>
<evidence type="ECO:0008006" key="9">
    <source>
        <dbReference type="Google" id="ProtNLM"/>
    </source>
</evidence>
<dbReference type="HAMAP" id="MF_01478">
    <property type="entry name" value="Ribosomal_L12_arch"/>
    <property type="match status" value="1"/>
</dbReference>
<evidence type="ECO:0000313" key="7">
    <source>
        <dbReference type="EMBL" id="EOA17529.1"/>
    </source>
</evidence>
<dbReference type="eggNOG" id="KOG3449">
    <property type="taxonomic scope" value="Eukaryota"/>
</dbReference>
<evidence type="ECO:0000256" key="4">
    <source>
        <dbReference type="ARBA" id="ARBA00022980"/>
    </source>
</evidence>
<organism evidence="7 8">
    <name type="scientific">Capsella rubella</name>
    <dbReference type="NCBI Taxonomy" id="81985"/>
    <lineage>
        <taxon>Eukaryota</taxon>
        <taxon>Viridiplantae</taxon>
        <taxon>Streptophyta</taxon>
        <taxon>Embryophyta</taxon>
        <taxon>Tracheophyta</taxon>
        <taxon>Spermatophyta</taxon>
        <taxon>Magnoliopsida</taxon>
        <taxon>eudicotyledons</taxon>
        <taxon>Gunneridae</taxon>
        <taxon>Pentapetalae</taxon>
        <taxon>rosids</taxon>
        <taxon>malvids</taxon>
        <taxon>Brassicales</taxon>
        <taxon>Brassicaceae</taxon>
        <taxon>Camelineae</taxon>
        <taxon>Capsella</taxon>
    </lineage>
</organism>
<dbReference type="InterPro" id="IPR038716">
    <property type="entry name" value="P1/P2_N_sf"/>
</dbReference>
<dbReference type="FunFam" id="1.10.10.1410:FF:000002">
    <property type="entry name" value="60S acidic ribosomal protein P2"/>
    <property type="match status" value="1"/>
</dbReference>
<evidence type="ECO:0000256" key="3">
    <source>
        <dbReference type="ARBA" id="ARBA00011266"/>
    </source>
</evidence>
<reference evidence="8" key="1">
    <citation type="journal article" date="2013" name="Nat. Genet.">
        <title>The Capsella rubella genome and the genomic consequences of rapid mating system evolution.</title>
        <authorList>
            <person name="Slotte T."/>
            <person name="Hazzouri K.M."/>
            <person name="Agren J.A."/>
            <person name="Koenig D."/>
            <person name="Maumus F."/>
            <person name="Guo Y.L."/>
            <person name="Steige K."/>
            <person name="Platts A.E."/>
            <person name="Escobar J.S."/>
            <person name="Newman L.K."/>
            <person name="Wang W."/>
            <person name="Mandakova T."/>
            <person name="Vello E."/>
            <person name="Smith L.M."/>
            <person name="Henz S.R."/>
            <person name="Steffen J."/>
            <person name="Takuno S."/>
            <person name="Brandvain Y."/>
            <person name="Coop G."/>
            <person name="Andolfatto P."/>
            <person name="Hu T.T."/>
            <person name="Blanchette M."/>
            <person name="Clark R.M."/>
            <person name="Quesneville H."/>
            <person name="Nordborg M."/>
            <person name="Gaut B.S."/>
            <person name="Lysak M.A."/>
            <person name="Jenkins J."/>
            <person name="Grimwood J."/>
            <person name="Chapman J."/>
            <person name="Prochnik S."/>
            <person name="Shu S."/>
            <person name="Rokhsar D."/>
            <person name="Schmutz J."/>
            <person name="Weigel D."/>
            <person name="Wright S.I."/>
        </authorList>
    </citation>
    <scope>NUCLEOTIDE SEQUENCE [LARGE SCALE GENOMIC DNA]</scope>
    <source>
        <strain evidence="8">cv. Monte Gargano</strain>
    </source>
</reference>
<comment type="similarity">
    <text evidence="2">Belongs to the eukaryotic ribosomal protein P1/P2 family.</text>
</comment>
<dbReference type="AlphaFoldDB" id="R0GL02"/>
<dbReference type="STRING" id="81985.R0GL02"/>
<dbReference type="Proteomes" id="UP000029121">
    <property type="component" value="Unassembled WGS sequence"/>
</dbReference>
<dbReference type="GO" id="GO:0003735">
    <property type="term" value="F:structural constituent of ribosome"/>
    <property type="evidence" value="ECO:0007669"/>
    <property type="project" value="InterPro"/>
</dbReference>
<dbReference type="InterPro" id="IPR027534">
    <property type="entry name" value="Ribosomal_P1/P2"/>
</dbReference>
<dbReference type="Gene3D" id="1.10.10.1410">
    <property type="match status" value="1"/>
</dbReference>
<proteinExistence type="inferred from homology"/>
<feature type="compositionally biased region" description="Basic and acidic residues" evidence="6">
    <location>
        <begin position="149"/>
        <end position="158"/>
    </location>
</feature>
<evidence type="ECO:0000256" key="5">
    <source>
        <dbReference type="ARBA" id="ARBA00023274"/>
    </source>
</evidence>
<dbReference type="PANTHER" id="PTHR21141:SF112">
    <property type="entry name" value="LARGE RIBOSOMAL SUBUNIT PROTEIN P2V"/>
    <property type="match status" value="1"/>
</dbReference>
<dbReference type="Pfam" id="PF00428">
    <property type="entry name" value="Ribosomal_60s"/>
    <property type="match status" value="1"/>
</dbReference>
<sequence length="174" mass="18868">MSPLTNLERFRVAHVTFSLLRAKNPNLPLNSQNFTKTLTAVDLLLSFLSQERQRERQRETMKVVAAFLLAKLGGNENPSVDDLKKIFESVGAEIDQEKIDLFFSLIKDRDVTELIAVGREKMAALSSGGPAVAVASGGGGGAAPAAEPKAAESKKKEEEKEESEDDGGMMSLFD</sequence>
<name>R0GL02_9BRAS</name>
<keyword evidence="5" id="KW-0687">Ribonucleoprotein</keyword>
<comment type="subunit">
    <text evidence="3">P1 and P2 exist as dimers at the large ribosomal subunit.</text>
</comment>
<protein>
    <recommendedName>
        <fullName evidence="9">60S acidic ribosomal protein P2</fullName>
    </recommendedName>
</protein>
<keyword evidence="8" id="KW-1185">Reference proteome</keyword>
<feature type="region of interest" description="Disordered" evidence="6">
    <location>
        <begin position="128"/>
        <end position="174"/>
    </location>
</feature>
<dbReference type="GO" id="GO:0002182">
    <property type="term" value="P:cytoplasmic translational elongation"/>
    <property type="evidence" value="ECO:0007669"/>
    <property type="project" value="InterPro"/>
</dbReference>
<evidence type="ECO:0000256" key="1">
    <source>
        <dbReference type="ARBA" id="ARBA00003362"/>
    </source>
</evidence>
<dbReference type="PANTHER" id="PTHR21141">
    <property type="entry name" value="60S ACIDIC RIBOSOMAL PROTEIN FAMILY MEMBER"/>
    <property type="match status" value="1"/>
</dbReference>
<dbReference type="OrthoDB" id="1227494at2759"/>
<comment type="function">
    <text evidence="1">Plays an important role in the elongation step of protein synthesis.</text>
</comment>
<evidence type="ECO:0000256" key="6">
    <source>
        <dbReference type="SAM" id="MobiDB-lite"/>
    </source>
</evidence>
<dbReference type="InterPro" id="IPR044076">
    <property type="entry name" value="Ribosomal_P2"/>
</dbReference>
<evidence type="ECO:0000313" key="8">
    <source>
        <dbReference type="Proteomes" id="UP000029121"/>
    </source>
</evidence>
<accession>R0GL02</accession>
<dbReference type="CDD" id="cd05833">
    <property type="entry name" value="Ribosomal_P2"/>
    <property type="match status" value="1"/>
</dbReference>
<dbReference type="EMBL" id="KB870811">
    <property type="protein sequence ID" value="EOA17529.1"/>
    <property type="molecule type" value="Genomic_DNA"/>
</dbReference>